<organism evidence="3 4">
    <name type="scientific">Talaromyces islandicus</name>
    <name type="common">Penicillium islandicum</name>
    <dbReference type="NCBI Taxonomy" id="28573"/>
    <lineage>
        <taxon>Eukaryota</taxon>
        <taxon>Fungi</taxon>
        <taxon>Dikarya</taxon>
        <taxon>Ascomycota</taxon>
        <taxon>Pezizomycotina</taxon>
        <taxon>Eurotiomycetes</taxon>
        <taxon>Eurotiomycetidae</taxon>
        <taxon>Eurotiales</taxon>
        <taxon>Trichocomaceae</taxon>
        <taxon>Talaromyces</taxon>
        <taxon>Talaromyces sect. Islandici</taxon>
    </lineage>
</organism>
<dbReference type="AlphaFoldDB" id="A0A0U1M3G7"/>
<feature type="coiled-coil region" evidence="1">
    <location>
        <begin position="123"/>
        <end position="150"/>
    </location>
</feature>
<dbReference type="InterPro" id="IPR001810">
    <property type="entry name" value="F-box_dom"/>
</dbReference>
<reference evidence="3 4" key="1">
    <citation type="submission" date="2015-04" db="EMBL/GenBank/DDBJ databases">
        <authorList>
            <person name="Syromyatnikov M.Y."/>
            <person name="Popov V.N."/>
        </authorList>
    </citation>
    <scope>NUCLEOTIDE SEQUENCE [LARGE SCALE GENOMIC DNA]</scope>
    <source>
        <strain evidence="3">WF-38-12</strain>
    </source>
</reference>
<accession>A0A0U1M3G7</accession>
<keyword evidence="4" id="KW-1185">Reference proteome</keyword>
<keyword evidence="1" id="KW-0175">Coiled coil</keyword>
<evidence type="ECO:0000313" key="4">
    <source>
        <dbReference type="Proteomes" id="UP000054383"/>
    </source>
</evidence>
<sequence>MNLQDLPNEILALCFGALNEISDLTASRLVCKKLADICAPMLWCDGLTVTLETRSLARLQFISQNPAFATLVKTLTFDLSFYDEQYAGSYGIYAYFIVERLRKEFGTIQQDSQRDSPWYTPQREILSHVAGELETELAQVEQEYSRAKALMTAFHAKYHRLFDDQQRAIHEFADTHRTASMLRRLINLRSIKIVDEPPNPFWTIEEDELLLHEVLNDIITRSFDRSVSVMRNLFTAAVMQGFKEKRPGFEELVYNIFMHRCLLKFGLKDDPRPGDRSQSQIAPVLVNTFKTMAESSRVLDSVALNITAPKDMTTLSMTNSELEYVRRTVKGTRTVDVSVTPWTRSSTLGQNRSLDEWKCMKQLISALCNGHKNVEHLRINLHGYPDPSIVPEISAGQFLHLKWENLRSLDLCSVPFHETEFANMIRRLPESLQSLHLNEIYLLSGSWAEAIDSLRALRLRDLYFRWPCGGEYGGRDYEEGTNNEEFLHERARPTIEYPEGRYLLQLARSQLEDLTLNNLLVWASRPIPEQPFPRRLH</sequence>
<gene>
    <name evidence="3" type="ORF">PISL3812_07185</name>
</gene>
<evidence type="ECO:0000313" key="3">
    <source>
        <dbReference type="EMBL" id="CRG90143.1"/>
    </source>
</evidence>
<evidence type="ECO:0000259" key="2">
    <source>
        <dbReference type="Pfam" id="PF12937"/>
    </source>
</evidence>
<dbReference type="STRING" id="28573.A0A0U1M3G7"/>
<dbReference type="EMBL" id="CVMT01000007">
    <property type="protein sequence ID" value="CRG90143.1"/>
    <property type="molecule type" value="Genomic_DNA"/>
</dbReference>
<evidence type="ECO:0000256" key="1">
    <source>
        <dbReference type="SAM" id="Coils"/>
    </source>
</evidence>
<dbReference type="OrthoDB" id="3759773at2759"/>
<feature type="domain" description="F-box" evidence="2">
    <location>
        <begin position="3"/>
        <end position="43"/>
    </location>
</feature>
<proteinExistence type="predicted"/>
<name>A0A0U1M3G7_TALIS</name>
<protein>
    <recommendedName>
        <fullName evidence="2">F-box domain-containing protein</fullName>
    </recommendedName>
</protein>
<dbReference type="Proteomes" id="UP000054383">
    <property type="component" value="Unassembled WGS sequence"/>
</dbReference>
<dbReference type="OMA" id="RKDNAHI"/>
<dbReference type="Pfam" id="PF12937">
    <property type="entry name" value="F-box-like"/>
    <property type="match status" value="1"/>
</dbReference>